<evidence type="ECO:0000256" key="1">
    <source>
        <dbReference type="SAM" id="SignalP"/>
    </source>
</evidence>
<dbReference type="Pfam" id="PF18885">
    <property type="entry name" value="DUF5648"/>
    <property type="match status" value="1"/>
</dbReference>
<dbReference type="AlphaFoldDB" id="A0AAW8GB53"/>
<feature type="signal peptide" evidence="1">
    <location>
        <begin position="1"/>
        <end position="23"/>
    </location>
</feature>
<gene>
    <name evidence="3" type="ORF">QE383_001668</name>
</gene>
<evidence type="ECO:0000313" key="4">
    <source>
        <dbReference type="Proteomes" id="UP001234354"/>
    </source>
</evidence>
<keyword evidence="1" id="KW-0732">Signal</keyword>
<sequence>MKMLKMAALVLAVSASTAGAANAQDVGMKAWSASAHIESAQANAPEGATLVQLYRYYNPKEINHYSGREMPQNWQDLGWRQDGTNGFISYTPFAGSRTLYNCFIPGGIDLFTSTDANCEGQGKATWAPITGYIAASQIPGTVPLYRCQRGGIKKINGVWRADHFDTLSSVCENVPNPAMDGVLGYVFL</sequence>
<protein>
    <recommendedName>
        <fullName evidence="2">DUF5648 domain-containing protein</fullName>
    </recommendedName>
</protein>
<dbReference type="EMBL" id="JAUTBB010000001">
    <property type="protein sequence ID" value="MDQ1119360.1"/>
    <property type="molecule type" value="Genomic_DNA"/>
</dbReference>
<evidence type="ECO:0000313" key="3">
    <source>
        <dbReference type="EMBL" id="MDQ1119360.1"/>
    </source>
</evidence>
<dbReference type="RefSeq" id="WP_306992445.1">
    <property type="nucleotide sequence ID" value="NZ_JAUTBB010000001.1"/>
</dbReference>
<organism evidence="3 4">
    <name type="scientific">Pseudoxanthomonas winnipegensis</name>
    <dbReference type="NCBI Taxonomy" id="2480810"/>
    <lineage>
        <taxon>Bacteria</taxon>
        <taxon>Pseudomonadati</taxon>
        <taxon>Pseudomonadota</taxon>
        <taxon>Gammaproteobacteria</taxon>
        <taxon>Lysobacterales</taxon>
        <taxon>Lysobacteraceae</taxon>
        <taxon>Pseudoxanthomonas</taxon>
    </lineage>
</organism>
<dbReference type="InterPro" id="IPR043708">
    <property type="entry name" value="DUF5648"/>
</dbReference>
<name>A0AAW8GB53_9GAMM</name>
<accession>A0AAW8GB53</accession>
<comment type="caution">
    <text evidence="3">The sequence shown here is derived from an EMBL/GenBank/DDBJ whole genome shotgun (WGS) entry which is preliminary data.</text>
</comment>
<dbReference type="Proteomes" id="UP001234354">
    <property type="component" value="Unassembled WGS sequence"/>
</dbReference>
<reference evidence="3" key="1">
    <citation type="submission" date="2023-07" db="EMBL/GenBank/DDBJ databases">
        <title>Functional and genomic diversity of the sorghum phyllosphere microbiome.</title>
        <authorList>
            <person name="Shade A."/>
        </authorList>
    </citation>
    <scope>NUCLEOTIDE SEQUENCE</scope>
    <source>
        <strain evidence="3">SORGH_AS_0908</strain>
    </source>
</reference>
<evidence type="ECO:0000259" key="2">
    <source>
        <dbReference type="Pfam" id="PF18885"/>
    </source>
</evidence>
<proteinExistence type="predicted"/>
<feature type="chain" id="PRO_5043611512" description="DUF5648 domain-containing protein" evidence="1">
    <location>
        <begin position="24"/>
        <end position="188"/>
    </location>
</feature>
<feature type="domain" description="DUF5648" evidence="2">
    <location>
        <begin position="37"/>
        <end position="116"/>
    </location>
</feature>